<dbReference type="KEGG" id="fcy:FRACYDRAFT_245159"/>
<organism evidence="2 3">
    <name type="scientific">Fragilariopsis cylindrus CCMP1102</name>
    <dbReference type="NCBI Taxonomy" id="635003"/>
    <lineage>
        <taxon>Eukaryota</taxon>
        <taxon>Sar</taxon>
        <taxon>Stramenopiles</taxon>
        <taxon>Ochrophyta</taxon>
        <taxon>Bacillariophyta</taxon>
        <taxon>Bacillariophyceae</taxon>
        <taxon>Bacillariophycidae</taxon>
        <taxon>Bacillariales</taxon>
        <taxon>Bacillariaceae</taxon>
        <taxon>Fragilariopsis</taxon>
    </lineage>
</organism>
<accession>A0A1E7F1G5</accession>
<feature type="region of interest" description="Disordered" evidence="1">
    <location>
        <begin position="75"/>
        <end position="109"/>
    </location>
</feature>
<sequence length="109" mass="12030">MNKSNDANSNSKSKSNIRRILIPSELFSFGSLHDHVHHDDMNIHNETETETKKVGSISSLLEEALALLLEFDEHEDEMPVGSSASNSNSDSHSKNSSSSLFDIVSSTRK</sequence>
<dbReference type="InParanoid" id="A0A1E7F1G5"/>
<keyword evidence="3" id="KW-1185">Reference proteome</keyword>
<dbReference type="Proteomes" id="UP000095751">
    <property type="component" value="Unassembled WGS sequence"/>
</dbReference>
<dbReference type="EMBL" id="KV784366">
    <property type="protein sequence ID" value="OEU12032.1"/>
    <property type="molecule type" value="Genomic_DNA"/>
</dbReference>
<proteinExistence type="predicted"/>
<name>A0A1E7F1G5_9STRA</name>
<evidence type="ECO:0000313" key="2">
    <source>
        <dbReference type="EMBL" id="OEU12032.1"/>
    </source>
</evidence>
<feature type="compositionally biased region" description="Low complexity" evidence="1">
    <location>
        <begin position="82"/>
        <end position="99"/>
    </location>
</feature>
<reference evidence="2 3" key="1">
    <citation type="submission" date="2016-09" db="EMBL/GenBank/DDBJ databases">
        <title>Extensive genetic diversity and differential bi-allelic expression allows diatom success in the polar Southern Ocean.</title>
        <authorList>
            <consortium name="DOE Joint Genome Institute"/>
            <person name="Mock T."/>
            <person name="Otillar R.P."/>
            <person name="Strauss J."/>
            <person name="Dupont C."/>
            <person name="Frickenhaus S."/>
            <person name="Maumus F."/>
            <person name="Mcmullan M."/>
            <person name="Sanges R."/>
            <person name="Schmutz J."/>
            <person name="Toseland A."/>
            <person name="Valas R."/>
            <person name="Veluchamy A."/>
            <person name="Ward B.J."/>
            <person name="Allen A."/>
            <person name="Barry K."/>
            <person name="Falciatore A."/>
            <person name="Ferrante M."/>
            <person name="Fortunato A.E."/>
            <person name="Gloeckner G."/>
            <person name="Gruber A."/>
            <person name="Hipkin R."/>
            <person name="Janech M."/>
            <person name="Kroth P."/>
            <person name="Leese F."/>
            <person name="Lindquist E."/>
            <person name="Lyon B.R."/>
            <person name="Martin J."/>
            <person name="Mayer C."/>
            <person name="Parker M."/>
            <person name="Quesneville H."/>
            <person name="Raymond J."/>
            <person name="Uhlig C."/>
            <person name="Valentin K.U."/>
            <person name="Worden A.Z."/>
            <person name="Armbrust E.V."/>
            <person name="Bowler C."/>
            <person name="Green B."/>
            <person name="Moulton V."/>
            <person name="Van Oosterhout C."/>
            <person name="Grigoriev I."/>
        </authorList>
    </citation>
    <scope>NUCLEOTIDE SEQUENCE [LARGE SCALE GENOMIC DNA]</scope>
    <source>
        <strain evidence="2 3">CCMP1102</strain>
    </source>
</reference>
<evidence type="ECO:0000313" key="3">
    <source>
        <dbReference type="Proteomes" id="UP000095751"/>
    </source>
</evidence>
<gene>
    <name evidence="2" type="ORF">FRACYDRAFT_245159</name>
</gene>
<protein>
    <submittedName>
        <fullName evidence="2">Uncharacterized protein</fullName>
    </submittedName>
</protein>
<dbReference type="AlphaFoldDB" id="A0A1E7F1G5"/>
<evidence type="ECO:0000256" key="1">
    <source>
        <dbReference type="SAM" id="MobiDB-lite"/>
    </source>
</evidence>